<proteinExistence type="predicted"/>
<evidence type="ECO:0000259" key="3">
    <source>
        <dbReference type="PROSITE" id="PS51186"/>
    </source>
</evidence>
<protein>
    <submittedName>
        <fullName evidence="4">N-acetyltransferase family protein</fullName>
    </submittedName>
</protein>
<dbReference type="RefSeq" id="WP_289447929.1">
    <property type="nucleotide sequence ID" value="NZ_JAUCGR010000004.1"/>
</dbReference>
<organism evidence="4 5">
    <name type="scientific">Cellulomonas edaphi</name>
    <dbReference type="NCBI Taxonomy" id="3053468"/>
    <lineage>
        <taxon>Bacteria</taxon>
        <taxon>Bacillati</taxon>
        <taxon>Actinomycetota</taxon>
        <taxon>Actinomycetes</taxon>
        <taxon>Micrococcales</taxon>
        <taxon>Cellulomonadaceae</taxon>
        <taxon>Cellulomonas</taxon>
    </lineage>
</organism>
<accession>A0ABT7SBR1</accession>
<comment type="caution">
    <text evidence="4">The sequence shown here is derived from an EMBL/GenBank/DDBJ whole genome shotgun (WGS) entry which is preliminary data.</text>
</comment>
<feature type="domain" description="N-acetyltransferase" evidence="3">
    <location>
        <begin position="5"/>
        <end position="159"/>
    </location>
</feature>
<dbReference type="InterPro" id="IPR016181">
    <property type="entry name" value="Acyl_CoA_acyltransferase"/>
</dbReference>
<evidence type="ECO:0000256" key="2">
    <source>
        <dbReference type="ARBA" id="ARBA00023315"/>
    </source>
</evidence>
<dbReference type="Gene3D" id="3.40.630.30">
    <property type="match status" value="1"/>
</dbReference>
<dbReference type="SUPFAM" id="SSF55729">
    <property type="entry name" value="Acyl-CoA N-acyltransferases (Nat)"/>
    <property type="match status" value="1"/>
</dbReference>
<dbReference type="PANTHER" id="PTHR43072:SF23">
    <property type="entry name" value="UPF0039 PROTEIN C11D3.02C"/>
    <property type="match status" value="1"/>
</dbReference>
<keyword evidence="5" id="KW-1185">Reference proteome</keyword>
<dbReference type="Pfam" id="PF13420">
    <property type="entry name" value="Acetyltransf_4"/>
    <property type="match status" value="1"/>
</dbReference>
<keyword evidence="2" id="KW-0012">Acyltransferase</keyword>
<evidence type="ECO:0000313" key="5">
    <source>
        <dbReference type="Proteomes" id="UP001321453"/>
    </source>
</evidence>
<dbReference type="EMBL" id="JAUCGR010000004">
    <property type="protein sequence ID" value="MDM7832432.1"/>
    <property type="molecule type" value="Genomic_DNA"/>
</dbReference>
<dbReference type="InterPro" id="IPR000182">
    <property type="entry name" value="GNAT_dom"/>
</dbReference>
<reference evidence="4 5" key="1">
    <citation type="submission" date="2023-06" db="EMBL/GenBank/DDBJ databases">
        <title>Cellulomonas sp. MW9 Whole genome sequence.</title>
        <authorList>
            <person name="Park S."/>
        </authorList>
    </citation>
    <scope>NUCLEOTIDE SEQUENCE [LARGE SCALE GENOMIC DNA]</scope>
    <source>
        <strain evidence="4 5">MW9</strain>
    </source>
</reference>
<name>A0ABT7SBR1_9CELL</name>
<keyword evidence="1" id="KW-0808">Transferase</keyword>
<dbReference type="Proteomes" id="UP001321453">
    <property type="component" value="Unassembled WGS sequence"/>
</dbReference>
<dbReference type="PROSITE" id="PS51186">
    <property type="entry name" value="GNAT"/>
    <property type="match status" value="1"/>
</dbReference>
<dbReference type="PANTHER" id="PTHR43072">
    <property type="entry name" value="N-ACETYLTRANSFERASE"/>
    <property type="match status" value="1"/>
</dbReference>
<gene>
    <name evidence="4" type="ORF">QRT05_13910</name>
</gene>
<sequence>MAGRLTVREASGEDAAACARIYAPFVLGTAVTFETEAPPADELARRIDAAHVWLVAEIDGEVRGYAYAGTFRARPAYRWTCEVSAYVEQGHGGGGIGRALYADLLPRLAARGYRTAVAGMTVPNEASAALHRTFGFEPVGTYREVGWKLGAWRDVHWVQLMLSDADGPPG</sequence>
<evidence type="ECO:0000256" key="1">
    <source>
        <dbReference type="ARBA" id="ARBA00022679"/>
    </source>
</evidence>
<evidence type="ECO:0000313" key="4">
    <source>
        <dbReference type="EMBL" id="MDM7832432.1"/>
    </source>
</evidence>